<organism evidence="1 2">
    <name type="scientific">Hydnomerulius pinastri MD-312</name>
    <dbReference type="NCBI Taxonomy" id="994086"/>
    <lineage>
        <taxon>Eukaryota</taxon>
        <taxon>Fungi</taxon>
        <taxon>Dikarya</taxon>
        <taxon>Basidiomycota</taxon>
        <taxon>Agaricomycotina</taxon>
        <taxon>Agaricomycetes</taxon>
        <taxon>Agaricomycetidae</taxon>
        <taxon>Boletales</taxon>
        <taxon>Boletales incertae sedis</taxon>
        <taxon>Leucogyrophana</taxon>
    </lineage>
</organism>
<protein>
    <submittedName>
        <fullName evidence="1">Unplaced genomic scaffold scaffold_324, whole genome shotgun sequence</fullName>
    </submittedName>
</protein>
<dbReference type="EMBL" id="KN840158">
    <property type="protein sequence ID" value="KIJ57717.1"/>
    <property type="molecule type" value="Genomic_DNA"/>
</dbReference>
<evidence type="ECO:0000313" key="1">
    <source>
        <dbReference type="EMBL" id="KIJ57717.1"/>
    </source>
</evidence>
<name>A0A0C9W6G9_9AGAM</name>
<dbReference type="HOGENOM" id="CLU_1678141_0_0_1"/>
<proteinExistence type="predicted"/>
<gene>
    <name evidence="1" type="ORF">HYDPIDRAFT_44809</name>
</gene>
<sequence>MPSGGSLAVTLVVPCMSDPHSLPPSPSDSLPSPFPKKLPTSYKKGDRVLILARRVPSDVRRTWHRGIVRGMIPVLACYPINTTPSNETHYRNPRAAPHYHYNIHFQRYEPNLVKRIWRYPIRWRCRNVCHWKLRTRTLPDTPESVLQICLSGRQMVG</sequence>
<dbReference type="Proteomes" id="UP000053820">
    <property type="component" value="Unassembled WGS sequence"/>
</dbReference>
<reference evidence="1 2" key="1">
    <citation type="submission" date="2014-04" db="EMBL/GenBank/DDBJ databases">
        <title>Evolutionary Origins and Diversification of the Mycorrhizal Mutualists.</title>
        <authorList>
            <consortium name="DOE Joint Genome Institute"/>
            <consortium name="Mycorrhizal Genomics Consortium"/>
            <person name="Kohler A."/>
            <person name="Kuo A."/>
            <person name="Nagy L.G."/>
            <person name="Floudas D."/>
            <person name="Copeland A."/>
            <person name="Barry K.W."/>
            <person name="Cichocki N."/>
            <person name="Veneault-Fourrey C."/>
            <person name="LaButti K."/>
            <person name="Lindquist E.A."/>
            <person name="Lipzen A."/>
            <person name="Lundell T."/>
            <person name="Morin E."/>
            <person name="Murat C."/>
            <person name="Riley R."/>
            <person name="Ohm R."/>
            <person name="Sun H."/>
            <person name="Tunlid A."/>
            <person name="Henrissat B."/>
            <person name="Grigoriev I.V."/>
            <person name="Hibbett D.S."/>
            <person name="Martin F."/>
        </authorList>
    </citation>
    <scope>NUCLEOTIDE SEQUENCE [LARGE SCALE GENOMIC DNA]</scope>
    <source>
        <strain evidence="1 2">MD-312</strain>
    </source>
</reference>
<dbReference type="OrthoDB" id="2711722at2759"/>
<evidence type="ECO:0000313" key="2">
    <source>
        <dbReference type="Proteomes" id="UP000053820"/>
    </source>
</evidence>
<keyword evidence="2" id="KW-1185">Reference proteome</keyword>
<dbReference type="AlphaFoldDB" id="A0A0C9W6G9"/>
<accession>A0A0C9W6G9</accession>